<dbReference type="Pfam" id="PF02597">
    <property type="entry name" value="ThiS"/>
    <property type="match status" value="1"/>
</dbReference>
<proteinExistence type="predicted"/>
<keyword evidence="2" id="KW-1185">Reference proteome</keyword>
<evidence type="ECO:0000313" key="2">
    <source>
        <dbReference type="Proteomes" id="UP000198983"/>
    </source>
</evidence>
<protein>
    <submittedName>
        <fullName evidence="1">Sulfur carrier protein</fullName>
    </submittedName>
</protein>
<dbReference type="PANTHER" id="PTHR34472:SF1">
    <property type="entry name" value="SULFUR CARRIER PROTEIN THIS"/>
    <property type="match status" value="1"/>
</dbReference>
<dbReference type="Gene3D" id="3.10.20.30">
    <property type="match status" value="1"/>
</dbReference>
<dbReference type="PANTHER" id="PTHR34472">
    <property type="entry name" value="SULFUR CARRIER PROTEIN THIS"/>
    <property type="match status" value="1"/>
</dbReference>
<dbReference type="RefSeq" id="WP_092655354.1">
    <property type="nucleotide sequence ID" value="NZ_LT629732.1"/>
</dbReference>
<dbReference type="InterPro" id="IPR010035">
    <property type="entry name" value="Thi_S"/>
</dbReference>
<name>A0A1H1VXL2_9ACTN</name>
<accession>A0A1H1VXL2</accession>
<dbReference type="OrthoDB" id="163636at2"/>
<dbReference type="AlphaFoldDB" id="A0A1H1VXL2"/>
<dbReference type="InterPro" id="IPR016155">
    <property type="entry name" value="Mopterin_synth/thiamin_S_b"/>
</dbReference>
<evidence type="ECO:0000313" key="1">
    <source>
        <dbReference type="EMBL" id="SDS89607.1"/>
    </source>
</evidence>
<dbReference type="EMBL" id="LT629732">
    <property type="protein sequence ID" value="SDS89607.1"/>
    <property type="molecule type" value="Genomic_DNA"/>
</dbReference>
<dbReference type="STRING" id="117157.SAMN04489717_4258"/>
<dbReference type="NCBIfam" id="TIGR01683">
    <property type="entry name" value="thiS"/>
    <property type="match status" value="1"/>
</dbReference>
<organism evidence="1 2">
    <name type="scientific">Actinopolymorpha singaporensis</name>
    <dbReference type="NCBI Taxonomy" id="117157"/>
    <lineage>
        <taxon>Bacteria</taxon>
        <taxon>Bacillati</taxon>
        <taxon>Actinomycetota</taxon>
        <taxon>Actinomycetes</taxon>
        <taxon>Propionibacteriales</taxon>
        <taxon>Actinopolymorphaceae</taxon>
        <taxon>Actinopolymorpha</taxon>
    </lineage>
</organism>
<dbReference type="InterPro" id="IPR003749">
    <property type="entry name" value="ThiS/MoaD-like"/>
</dbReference>
<dbReference type="InterPro" id="IPR012675">
    <property type="entry name" value="Beta-grasp_dom_sf"/>
</dbReference>
<reference evidence="1 2" key="1">
    <citation type="submission" date="2016-10" db="EMBL/GenBank/DDBJ databases">
        <authorList>
            <person name="de Groot N.N."/>
        </authorList>
    </citation>
    <scope>NUCLEOTIDE SEQUENCE [LARGE SCALE GENOMIC DNA]</scope>
    <source>
        <strain evidence="1 2">DSM 22024</strain>
    </source>
</reference>
<dbReference type="Proteomes" id="UP000198983">
    <property type="component" value="Chromosome I"/>
</dbReference>
<sequence length="66" mass="6827">MDVTVNGQLTQVPFGLSVADLVRGRLPDPRSVAVAVNGAVVRAGDWERTQVGPGDAVEIVTARQGG</sequence>
<dbReference type="SUPFAM" id="SSF54285">
    <property type="entry name" value="MoaD/ThiS"/>
    <property type="match status" value="1"/>
</dbReference>
<gene>
    <name evidence="1" type="ORF">SAMN04489717_4258</name>
</gene>